<keyword evidence="3" id="KW-1185">Reference proteome</keyword>
<reference evidence="2 3" key="1">
    <citation type="submission" date="2014-04" db="EMBL/GenBank/DDBJ databases">
        <authorList>
            <consortium name="DOE Joint Genome Institute"/>
            <person name="Kuo A."/>
            <person name="Kohler A."/>
            <person name="Costa M.D."/>
            <person name="Nagy L.G."/>
            <person name="Floudas D."/>
            <person name="Copeland A."/>
            <person name="Barry K.W."/>
            <person name="Cichocki N."/>
            <person name="Veneault-Fourrey C."/>
            <person name="LaButti K."/>
            <person name="Lindquist E.A."/>
            <person name="Lipzen A."/>
            <person name="Lundell T."/>
            <person name="Morin E."/>
            <person name="Murat C."/>
            <person name="Sun H."/>
            <person name="Tunlid A."/>
            <person name="Henrissat B."/>
            <person name="Grigoriev I.V."/>
            <person name="Hibbett D.S."/>
            <person name="Martin F."/>
            <person name="Nordberg H.P."/>
            <person name="Cantor M.N."/>
            <person name="Hua S.X."/>
        </authorList>
    </citation>
    <scope>NUCLEOTIDE SEQUENCE [LARGE SCALE GENOMIC DNA]</scope>
    <source>
        <strain evidence="2 3">441</strain>
    </source>
</reference>
<dbReference type="Proteomes" id="UP000054018">
    <property type="component" value="Unassembled WGS sequence"/>
</dbReference>
<dbReference type="EMBL" id="KN833742">
    <property type="protein sequence ID" value="KIK22178.1"/>
    <property type="molecule type" value="Genomic_DNA"/>
</dbReference>
<feature type="compositionally biased region" description="Polar residues" evidence="1">
    <location>
        <begin position="41"/>
        <end position="56"/>
    </location>
</feature>
<proteinExistence type="predicted"/>
<dbReference type="AlphaFoldDB" id="A0A0C9ZR25"/>
<gene>
    <name evidence="2" type="ORF">PISMIDRAFT_680494</name>
</gene>
<evidence type="ECO:0000313" key="3">
    <source>
        <dbReference type="Proteomes" id="UP000054018"/>
    </source>
</evidence>
<dbReference type="HOGENOM" id="CLU_2850598_0_0_1"/>
<organism evidence="2 3">
    <name type="scientific">Pisolithus microcarpus 441</name>
    <dbReference type="NCBI Taxonomy" id="765257"/>
    <lineage>
        <taxon>Eukaryota</taxon>
        <taxon>Fungi</taxon>
        <taxon>Dikarya</taxon>
        <taxon>Basidiomycota</taxon>
        <taxon>Agaricomycotina</taxon>
        <taxon>Agaricomycetes</taxon>
        <taxon>Agaricomycetidae</taxon>
        <taxon>Boletales</taxon>
        <taxon>Sclerodermatineae</taxon>
        <taxon>Pisolithaceae</taxon>
        <taxon>Pisolithus</taxon>
    </lineage>
</organism>
<name>A0A0C9ZR25_9AGAM</name>
<feature type="region of interest" description="Disordered" evidence="1">
    <location>
        <begin position="38"/>
        <end position="65"/>
    </location>
</feature>
<sequence>MAARWGGTTEHKATKLRDVVAATYRKWENEELRETDHPISRYSQNARIPPFSTKNAISPEVMMQV</sequence>
<evidence type="ECO:0000313" key="2">
    <source>
        <dbReference type="EMBL" id="KIK22178.1"/>
    </source>
</evidence>
<evidence type="ECO:0000256" key="1">
    <source>
        <dbReference type="SAM" id="MobiDB-lite"/>
    </source>
</evidence>
<protein>
    <submittedName>
        <fullName evidence="2">Uncharacterized protein</fullName>
    </submittedName>
</protein>
<reference evidence="3" key="2">
    <citation type="submission" date="2015-01" db="EMBL/GenBank/DDBJ databases">
        <title>Evolutionary Origins and Diversification of the Mycorrhizal Mutualists.</title>
        <authorList>
            <consortium name="DOE Joint Genome Institute"/>
            <consortium name="Mycorrhizal Genomics Consortium"/>
            <person name="Kohler A."/>
            <person name="Kuo A."/>
            <person name="Nagy L.G."/>
            <person name="Floudas D."/>
            <person name="Copeland A."/>
            <person name="Barry K.W."/>
            <person name="Cichocki N."/>
            <person name="Veneault-Fourrey C."/>
            <person name="LaButti K."/>
            <person name="Lindquist E.A."/>
            <person name="Lipzen A."/>
            <person name="Lundell T."/>
            <person name="Morin E."/>
            <person name="Murat C."/>
            <person name="Riley R."/>
            <person name="Ohm R."/>
            <person name="Sun H."/>
            <person name="Tunlid A."/>
            <person name="Henrissat B."/>
            <person name="Grigoriev I.V."/>
            <person name="Hibbett D.S."/>
            <person name="Martin F."/>
        </authorList>
    </citation>
    <scope>NUCLEOTIDE SEQUENCE [LARGE SCALE GENOMIC DNA]</scope>
    <source>
        <strain evidence="3">441</strain>
    </source>
</reference>
<accession>A0A0C9ZR25</accession>